<dbReference type="EMBL" id="CM046398">
    <property type="protein sequence ID" value="KAI8530161.1"/>
    <property type="molecule type" value="Genomic_DNA"/>
</dbReference>
<evidence type="ECO:0000313" key="1">
    <source>
        <dbReference type="EMBL" id="KAI8530161.1"/>
    </source>
</evidence>
<reference evidence="1" key="1">
    <citation type="submission" date="2022-02" db="EMBL/GenBank/DDBJ databases">
        <title>Plant Genome Project.</title>
        <authorList>
            <person name="Zhang R.-G."/>
        </authorList>
    </citation>
    <scope>NUCLEOTIDE SEQUENCE</scope>
    <source>
        <strain evidence="1">AT1</strain>
    </source>
</reference>
<gene>
    <name evidence="1" type="ORF">RHMOL_Rhmol11G0033900</name>
</gene>
<evidence type="ECO:0000313" key="2">
    <source>
        <dbReference type="Proteomes" id="UP001062846"/>
    </source>
</evidence>
<protein>
    <submittedName>
        <fullName evidence="1">Uncharacterized protein</fullName>
    </submittedName>
</protein>
<name>A0ACC0LNQ5_RHOML</name>
<dbReference type="Proteomes" id="UP001062846">
    <property type="component" value="Chromosome 11"/>
</dbReference>
<comment type="caution">
    <text evidence="1">The sequence shown here is derived from an EMBL/GenBank/DDBJ whole genome shotgun (WGS) entry which is preliminary data.</text>
</comment>
<sequence length="91" mass="9528">MNSKPQVWVVKPTHVAPVVVEVLSAIVNDVVGVPAPASPTSVFVVADGAVERIPTVVDIKKKNLDSAEDKPDSGAKPITLPTDEEFADGLN</sequence>
<proteinExistence type="predicted"/>
<accession>A0ACC0LNQ5</accession>
<keyword evidence="2" id="KW-1185">Reference proteome</keyword>
<organism evidence="1 2">
    <name type="scientific">Rhododendron molle</name>
    <name type="common">Chinese azalea</name>
    <name type="synonym">Azalea mollis</name>
    <dbReference type="NCBI Taxonomy" id="49168"/>
    <lineage>
        <taxon>Eukaryota</taxon>
        <taxon>Viridiplantae</taxon>
        <taxon>Streptophyta</taxon>
        <taxon>Embryophyta</taxon>
        <taxon>Tracheophyta</taxon>
        <taxon>Spermatophyta</taxon>
        <taxon>Magnoliopsida</taxon>
        <taxon>eudicotyledons</taxon>
        <taxon>Gunneridae</taxon>
        <taxon>Pentapetalae</taxon>
        <taxon>asterids</taxon>
        <taxon>Ericales</taxon>
        <taxon>Ericaceae</taxon>
        <taxon>Ericoideae</taxon>
        <taxon>Rhodoreae</taxon>
        <taxon>Rhododendron</taxon>
    </lineage>
</organism>